<feature type="compositionally biased region" description="Polar residues" evidence="1">
    <location>
        <begin position="105"/>
        <end position="115"/>
    </location>
</feature>
<comment type="caution">
    <text evidence="2">The sequence shown here is derived from an EMBL/GenBank/DDBJ whole genome shotgun (WGS) entry which is preliminary data.</text>
</comment>
<gene>
    <name evidence="2" type="ORF">PG986_007404</name>
</gene>
<evidence type="ECO:0000313" key="3">
    <source>
        <dbReference type="Proteomes" id="UP001391051"/>
    </source>
</evidence>
<protein>
    <submittedName>
        <fullName evidence="2">Uncharacterized protein</fullName>
    </submittedName>
</protein>
<dbReference type="GeneID" id="92076688"/>
<evidence type="ECO:0000313" key="2">
    <source>
        <dbReference type="EMBL" id="KAK7951676.1"/>
    </source>
</evidence>
<dbReference type="EMBL" id="JAQQWE010000005">
    <property type="protein sequence ID" value="KAK7951676.1"/>
    <property type="molecule type" value="Genomic_DNA"/>
</dbReference>
<feature type="compositionally biased region" description="Polar residues" evidence="1">
    <location>
        <begin position="51"/>
        <end position="68"/>
    </location>
</feature>
<evidence type="ECO:0000256" key="1">
    <source>
        <dbReference type="SAM" id="MobiDB-lite"/>
    </source>
</evidence>
<sequence>MFARLATAFSREGGDNKGLGATNEKESPGQRDAANVPNVEYTLTEAFPPLQSDTAIEQQQTTACTPDSEQAPVLPPKANANTVDAGARSKGASSNPSTPPPSSPILQAQQEQQYSADDKSQQPQQLQQHKPAPYYICICPYNPSQGFLLLLQLLLAAPLPTHARLFAESVTTRSACSQSLPFRHTFGLSAQQKGDRHFKGVAQDKETPTALARLQRLDRIL</sequence>
<dbReference type="RefSeq" id="XP_066699738.1">
    <property type="nucleotide sequence ID" value="XM_066843626.1"/>
</dbReference>
<accession>A0ABR1QD89</accession>
<reference evidence="2 3" key="1">
    <citation type="submission" date="2023-01" db="EMBL/GenBank/DDBJ databases">
        <title>Analysis of 21 Apiospora genomes using comparative genomics revels a genus with tremendous synthesis potential of carbohydrate active enzymes and secondary metabolites.</title>
        <authorList>
            <person name="Sorensen T."/>
        </authorList>
    </citation>
    <scope>NUCLEOTIDE SEQUENCE [LARGE SCALE GENOMIC DNA]</scope>
    <source>
        <strain evidence="2 3">CBS 24483</strain>
    </source>
</reference>
<feature type="region of interest" description="Disordered" evidence="1">
    <location>
        <begin position="1"/>
        <end position="127"/>
    </location>
</feature>
<organism evidence="2 3">
    <name type="scientific">Apiospora aurea</name>
    <dbReference type="NCBI Taxonomy" id="335848"/>
    <lineage>
        <taxon>Eukaryota</taxon>
        <taxon>Fungi</taxon>
        <taxon>Dikarya</taxon>
        <taxon>Ascomycota</taxon>
        <taxon>Pezizomycotina</taxon>
        <taxon>Sordariomycetes</taxon>
        <taxon>Xylariomycetidae</taxon>
        <taxon>Amphisphaeriales</taxon>
        <taxon>Apiosporaceae</taxon>
        <taxon>Apiospora</taxon>
    </lineage>
</organism>
<dbReference type="Proteomes" id="UP001391051">
    <property type="component" value="Unassembled WGS sequence"/>
</dbReference>
<keyword evidence="3" id="KW-1185">Reference proteome</keyword>
<name>A0ABR1QD89_9PEZI</name>
<proteinExistence type="predicted"/>